<sequence>MPNYGRERLNSRFSITMHRTQYLESNKSRTQGVNDTNDLNNARLGGVHAELWELNTQDLELEDTSPIKDTQFMEFMRNLWT</sequence>
<organism evidence="1 2">
    <name type="scientific">Solanum verrucosum</name>
    <dbReference type="NCBI Taxonomy" id="315347"/>
    <lineage>
        <taxon>Eukaryota</taxon>
        <taxon>Viridiplantae</taxon>
        <taxon>Streptophyta</taxon>
        <taxon>Embryophyta</taxon>
        <taxon>Tracheophyta</taxon>
        <taxon>Spermatophyta</taxon>
        <taxon>Magnoliopsida</taxon>
        <taxon>eudicotyledons</taxon>
        <taxon>Gunneridae</taxon>
        <taxon>Pentapetalae</taxon>
        <taxon>asterids</taxon>
        <taxon>lamiids</taxon>
        <taxon>Solanales</taxon>
        <taxon>Solanaceae</taxon>
        <taxon>Solanoideae</taxon>
        <taxon>Solaneae</taxon>
        <taxon>Solanum</taxon>
    </lineage>
</organism>
<protein>
    <submittedName>
        <fullName evidence="1">Uncharacterized protein</fullName>
    </submittedName>
</protein>
<dbReference type="AlphaFoldDB" id="A0AAF0V6A9"/>
<evidence type="ECO:0000313" key="1">
    <source>
        <dbReference type="EMBL" id="WMV58722.1"/>
    </source>
</evidence>
<evidence type="ECO:0000313" key="2">
    <source>
        <dbReference type="Proteomes" id="UP001234989"/>
    </source>
</evidence>
<reference evidence="1" key="1">
    <citation type="submission" date="2023-08" db="EMBL/GenBank/DDBJ databases">
        <title>A de novo genome assembly of Solanum verrucosum Schlechtendal, a Mexican diploid species geographically isolated from the other diploid A-genome species in potato relatives.</title>
        <authorList>
            <person name="Hosaka K."/>
        </authorList>
    </citation>
    <scope>NUCLEOTIDE SEQUENCE</scope>
    <source>
        <tissue evidence="1">Young leaves</tissue>
    </source>
</reference>
<proteinExistence type="predicted"/>
<name>A0AAF0V6A9_SOLVR</name>
<gene>
    <name evidence="1" type="ORF">MTR67_052107</name>
</gene>
<dbReference type="Proteomes" id="UP001234989">
    <property type="component" value="Chromosome 12"/>
</dbReference>
<keyword evidence="2" id="KW-1185">Reference proteome</keyword>
<accession>A0AAF0V6A9</accession>
<dbReference type="EMBL" id="CP133623">
    <property type="protein sequence ID" value="WMV58722.1"/>
    <property type="molecule type" value="Genomic_DNA"/>
</dbReference>